<comment type="caution">
    <text evidence="1">The sequence shown here is derived from an EMBL/GenBank/DDBJ whole genome shotgun (WGS) entry which is preliminary data.</text>
</comment>
<dbReference type="EMBL" id="LBPN01000015">
    <property type="protein sequence ID" value="KKP59039.1"/>
    <property type="molecule type" value="Genomic_DNA"/>
</dbReference>
<proteinExistence type="predicted"/>
<evidence type="ECO:0000313" key="2">
    <source>
        <dbReference type="Proteomes" id="UP000034176"/>
    </source>
</evidence>
<dbReference type="AlphaFoldDB" id="A0A0G0AQC1"/>
<evidence type="ECO:0000313" key="1">
    <source>
        <dbReference type="EMBL" id="KKP59039.1"/>
    </source>
</evidence>
<sequence length="225" mass="25462">MVTARNVYSFQVSSTYNAIDNYYLNLTKINTPVNIQYDLLDPNMPGLTTLQLDEINYLKQHGIDIYTADLSSKNQINLYHSSINDIKNGISNGKIVGFSNCPNANCITLDSSIISDPDTFMFAITHEEGHMLGPQIPEVISQRDMVYNEVWASDYALNRVEYGLGIKDPNPILDQLDMARSQDYALLESLHNGTIIDPIVEWNAFQQMNDAQKFIYQLKKLVKGN</sequence>
<name>A0A0G0AQC1_9BACT</name>
<protein>
    <submittedName>
        <fullName evidence="1">Uncharacterized protein</fullName>
    </submittedName>
</protein>
<dbReference type="STRING" id="1618434.UR52_C0015G0015"/>
<organism evidence="1 2">
    <name type="scientific">Candidatus Gottesmanbacteria bacterium GW2011_GWA1_34_13</name>
    <dbReference type="NCBI Taxonomy" id="1618434"/>
    <lineage>
        <taxon>Bacteria</taxon>
        <taxon>Candidatus Gottesmaniibacteriota</taxon>
    </lineage>
</organism>
<reference evidence="1 2" key="1">
    <citation type="journal article" date="2015" name="Nature">
        <title>rRNA introns, odd ribosomes, and small enigmatic genomes across a large radiation of phyla.</title>
        <authorList>
            <person name="Brown C.T."/>
            <person name="Hug L.A."/>
            <person name="Thomas B.C."/>
            <person name="Sharon I."/>
            <person name="Castelle C.J."/>
            <person name="Singh A."/>
            <person name="Wilkins M.J."/>
            <person name="Williams K.H."/>
            <person name="Banfield J.F."/>
        </authorList>
    </citation>
    <scope>NUCLEOTIDE SEQUENCE [LARGE SCALE GENOMIC DNA]</scope>
</reference>
<gene>
    <name evidence="1" type="ORF">UR52_C0015G0015</name>
</gene>
<dbReference type="Proteomes" id="UP000034176">
    <property type="component" value="Unassembled WGS sequence"/>
</dbReference>
<accession>A0A0G0AQC1</accession>